<gene>
    <name evidence="10" type="ORF">BSL78_06128</name>
</gene>
<dbReference type="STRING" id="307972.A0A2G8L9J1"/>
<evidence type="ECO:0000256" key="5">
    <source>
        <dbReference type="ARBA" id="ARBA00023136"/>
    </source>
</evidence>
<dbReference type="AlphaFoldDB" id="A0A2G8L9J1"/>
<dbReference type="PRINTS" id="PR01176">
    <property type="entry name" value="GABABRECEPTR"/>
</dbReference>
<keyword evidence="2" id="KW-0812">Transmembrane</keyword>
<keyword evidence="5" id="KW-0472">Membrane</keyword>
<evidence type="ECO:0000256" key="3">
    <source>
        <dbReference type="ARBA" id="ARBA00022989"/>
    </source>
</evidence>
<dbReference type="PANTHER" id="PTHR10519">
    <property type="entry name" value="GABA-B RECEPTOR"/>
    <property type="match status" value="1"/>
</dbReference>
<name>A0A2G8L9J1_STIJA</name>
<evidence type="ECO:0000313" key="11">
    <source>
        <dbReference type="Proteomes" id="UP000230750"/>
    </source>
</evidence>
<comment type="subcellular location">
    <subcellularLocation>
        <location evidence="1">Membrane</location>
    </subcellularLocation>
</comment>
<keyword evidence="8" id="KW-0807">Transducer</keyword>
<accession>A0A2G8L9J1</accession>
<keyword evidence="11" id="KW-1185">Reference proteome</keyword>
<dbReference type="GO" id="GO:0004965">
    <property type="term" value="F:G protein-coupled GABA receptor activity"/>
    <property type="evidence" value="ECO:0007669"/>
    <property type="project" value="InterPro"/>
</dbReference>
<reference evidence="10 11" key="1">
    <citation type="journal article" date="2017" name="PLoS Biol.">
        <title>The sea cucumber genome provides insights into morphological evolution and visceral regeneration.</title>
        <authorList>
            <person name="Zhang X."/>
            <person name="Sun L."/>
            <person name="Yuan J."/>
            <person name="Sun Y."/>
            <person name="Gao Y."/>
            <person name="Zhang L."/>
            <person name="Li S."/>
            <person name="Dai H."/>
            <person name="Hamel J.F."/>
            <person name="Liu C."/>
            <person name="Yu Y."/>
            <person name="Liu S."/>
            <person name="Lin W."/>
            <person name="Guo K."/>
            <person name="Jin S."/>
            <person name="Xu P."/>
            <person name="Storey K.B."/>
            <person name="Huan P."/>
            <person name="Zhang T."/>
            <person name="Zhou Y."/>
            <person name="Zhang J."/>
            <person name="Lin C."/>
            <person name="Li X."/>
            <person name="Xing L."/>
            <person name="Huo D."/>
            <person name="Sun M."/>
            <person name="Wang L."/>
            <person name="Mercier A."/>
            <person name="Li F."/>
            <person name="Yang H."/>
            <person name="Xiang J."/>
        </authorList>
    </citation>
    <scope>NUCLEOTIDE SEQUENCE [LARGE SCALE GENOMIC DNA]</scope>
    <source>
        <strain evidence="10">Shaxun</strain>
        <tissue evidence="10">Muscle</tissue>
    </source>
</reference>
<evidence type="ECO:0000313" key="10">
    <source>
        <dbReference type="EMBL" id="PIK56927.1"/>
    </source>
</evidence>
<evidence type="ECO:0000256" key="2">
    <source>
        <dbReference type="ARBA" id="ARBA00022692"/>
    </source>
</evidence>
<dbReference type="PRINTS" id="PR01177">
    <property type="entry name" value="GABAB1RECPTR"/>
</dbReference>
<feature type="domain" description="Receptor ligand binding region" evidence="9">
    <location>
        <begin position="46"/>
        <end position="264"/>
    </location>
</feature>
<evidence type="ECO:0000256" key="1">
    <source>
        <dbReference type="ARBA" id="ARBA00004370"/>
    </source>
</evidence>
<evidence type="ECO:0000256" key="6">
    <source>
        <dbReference type="ARBA" id="ARBA00023170"/>
    </source>
</evidence>
<dbReference type="EMBL" id="MRZV01000159">
    <property type="protein sequence ID" value="PIK56927.1"/>
    <property type="molecule type" value="Genomic_DNA"/>
</dbReference>
<evidence type="ECO:0000259" key="9">
    <source>
        <dbReference type="Pfam" id="PF01094"/>
    </source>
</evidence>
<dbReference type="InterPro" id="IPR001828">
    <property type="entry name" value="ANF_lig-bd_rcpt"/>
</dbReference>
<protein>
    <submittedName>
        <fullName evidence="10">Putative gamma-aminobutyric acid type B receptor subunit 1</fullName>
    </submittedName>
</protein>
<dbReference type="Gene3D" id="3.40.50.2300">
    <property type="match status" value="2"/>
</dbReference>
<dbReference type="SUPFAM" id="SSF53822">
    <property type="entry name" value="Periplasmic binding protein-like I"/>
    <property type="match status" value="1"/>
</dbReference>
<proteinExistence type="predicted"/>
<dbReference type="Proteomes" id="UP000230750">
    <property type="component" value="Unassembled WGS sequence"/>
</dbReference>
<organism evidence="10 11">
    <name type="scientific">Stichopus japonicus</name>
    <name type="common">Sea cucumber</name>
    <dbReference type="NCBI Taxonomy" id="307972"/>
    <lineage>
        <taxon>Eukaryota</taxon>
        <taxon>Metazoa</taxon>
        <taxon>Echinodermata</taxon>
        <taxon>Eleutherozoa</taxon>
        <taxon>Echinozoa</taxon>
        <taxon>Holothuroidea</taxon>
        <taxon>Aspidochirotacea</taxon>
        <taxon>Aspidochirotida</taxon>
        <taxon>Stichopodidae</taxon>
        <taxon>Apostichopus</taxon>
    </lineage>
</organism>
<keyword evidence="6 10" id="KW-0675">Receptor</keyword>
<keyword evidence="3" id="KW-1133">Transmembrane helix</keyword>
<evidence type="ECO:0000256" key="7">
    <source>
        <dbReference type="ARBA" id="ARBA00023180"/>
    </source>
</evidence>
<dbReference type="InterPro" id="IPR028082">
    <property type="entry name" value="Peripla_BP_I"/>
</dbReference>
<dbReference type="Pfam" id="PF01094">
    <property type="entry name" value="ANF_receptor"/>
    <property type="match status" value="1"/>
</dbReference>
<dbReference type="GO" id="GO:0007214">
    <property type="term" value="P:gamma-aminobutyric acid signaling pathway"/>
    <property type="evidence" value="ECO:0007669"/>
    <property type="project" value="TreeGrafter"/>
</dbReference>
<dbReference type="OrthoDB" id="17569at2759"/>
<evidence type="ECO:0000256" key="4">
    <source>
        <dbReference type="ARBA" id="ARBA00023040"/>
    </source>
</evidence>
<keyword evidence="4" id="KW-0297">G-protein coupled receptor</keyword>
<comment type="caution">
    <text evidence="10">The sequence shown here is derived from an EMBL/GenBank/DDBJ whole genome shotgun (WGS) entry which is preliminary data.</text>
</comment>
<dbReference type="CDD" id="cd06366">
    <property type="entry name" value="PBP1_GABAb_receptor"/>
    <property type="match status" value="1"/>
</dbReference>
<dbReference type="GO" id="GO:0038039">
    <property type="term" value="C:G protein-coupled receptor heterodimeric complex"/>
    <property type="evidence" value="ECO:0007669"/>
    <property type="project" value="TreeGrafter"/>
</dbReference>
<sequence length="340" mass="38258">MHWYVVTPVICESRAQSCYHSNCSSTIPLYIGGMLSMTVGWDGTGCLVAAELAMEQINNRSDILQGYELRMASKDTQCAAKLGPRVLFHHIYNEPQKYAIFGPPCSPSALIVASASTYWNLITVIYSALSPVLSDRVKYPNVYRVNPIATALFNDVFIWMMQTYHWRRVGYVAFSVESILQVQNTFIEQAAAINATVVSEVVRDTAKNQVENLKREDVRIIMAYVFEGQARLIFCEAFKIGFYGPEILWVFPGWFKANWWLIEDIHVNCTADEINEVVYTTNILGMDVPVISPLEKLTVAGIVSGSLCYHETVFTVTERQGGLHLGMMFVSHIRTPVLLS</sequence>
<dbReference type="InterPro" id="IPR002455">
    <property type="entry name" value="GPCR3_GABA-B"/>
</dbReference>
<dbReference type="PANTHER" id="PTHR10519:SF20">
    <property type="entry name" value="G-PROTEIN COUPLED RECEPTOR 156-RELATED"/>
    <property type="match status" value="1"/>
</dbReference>
<keyword evidence="7" id="KW-0325">Glycoprotein</keyword>
<evidence type="ECO:0000256" key="8">
    <source>
        <dbReference type="ARBA" id="ARBA00023224"/>
    </source>
</evidence>